<evidence type="ECO:0000256" key="4">
    <source>
        <dbReference type="SAM" id="Coils"/>
    </source>
</evidence>
<reference evidence="7 8" key="1">
    <citation type="submission" date="2021-04" db="EMBL/GenBank/DDBJ databases">
        <title>The genome sequence of type strain Ideonella paludis KCTC 32238.</title>
        <authorList>
            <person name="Liu Y."/>
        </authorList>
    </citation>
    <scope>NUCLEOTIDE SEQUENCE [LARGE SCALE GENOMIC DNA]</scope>
    <source>
        <strain evidence="7 8">KCTC 32238</strain>
    </source>
</reference>
<dbReference type="Pfam" id="PF25967">
    <property type="entry name" value="RND-MFP_C"/>
    <property type="match status" value="1"/>
</dbReference>
<proteinExistence type="inferred from homology"/>
<keyword evidence="3" id="KW-0813">Transport</keyword>
<dbReference type="NCBIfam" id="TIGR01730">
    <property type="entry name" value="RND_mfp"/>
    <property type="match status" value="1"/>
</dbReference>
<dbReference type="EMBL" id="JAGQDG010000002">
    <property type="protein sequence ID" value="MBQ0934943.1"/>
    <property type="molecule type" value="Genomic_DNA"/>
</dbReference>
<feature type="coiled-coil region" evidence="4">
    <location>
        <begin position="96"/>
        <end position="123"/>
    </location>
</feature>
<evidence type="ECO:0000313" key="7">
    <source>
        <dbReference type="EMBL" id="MBQ0934943.1"/>
    </source>
</evidence>
<evidence type="ECO:0000313" key="8">
    <source>
        <dbReference type="Proteomes" id="UP000672097"/>
    </source>
</evidence>
<gene>
    <name evidence="7" type="ORF">KAK11_06375</name>
</gene>
<dbReference type="Pfam" id="PF25917">
    <property type="entry name" value="BSH_RND"/>
    <property type="match status" value="1"/>
</dbReference>
<sequence length="367" mass="38027">MQHLAGLVAVLALGLVACSKPEPVVEPIRAVRTTVVGGGDTQSRHEFAADIRAQSESRLSFRVAGKLLSRPVQLGDSVRAGQVLAQLDPQDLKLGADAAKAALTAAQTQYEQAEADARRYRELRAQGFIGAAEMDRREAAAKSAKAQWDQARAQSSLQGNQAQYASLVADRSGVVTAVDAEPGQVLSAGTPVVRVAYDGPRDAVFAIPEHQVNSLKALQGKAGALTVQLWGDATPHKATLREVSAAADAQTRTFLAKADVGAMPAKLGQTATVTVAHSAPSAALRLPLTAVAQAKGQSVVWVLDTPAMTVRQQPIVVATADGNDVLVASGLKAGEVVVTAGVHVLTPGQKVRLYKDPAAAAASAASR</sequence>
<organism evidence="7 8">
    <name type="scientific">Ideonella paludis</name>
    <dbReference type="NCBI Taxonomy" id="1233411"/>
    <lineage>
        <taxon>Bacteria</taxon>
        <taxon>Pseudomonadati</taxon>
        <taxon>Pseudomonadota</taxon>
        <taxon>Betaproteobacteria</taxon>
        <taxon>Burkholderiales</taxon>
        <taxon>Sphaerotilaceae</taxon>
        <taxon>Ideonella</taxon>
    </lineage>
</organism>
<evidence type="ECO:0000256" key="2">
    <source>
        <dbReference type="ARBA" id="ARBA00009477"/>
    </source>
</evidence>
<dbReference type="Gene3D" id="1.10.287.470">
    <property type="entry name" value="Helix hairpin bin"/>
    <property type="match status" value="1"/>
</dbReference>
<dbReference type="InterPro" id="IPR006143">
    <property type="entry name" value="RND_pump_MFP"/>
</dbReference>
<dbReference type="InterPro" id="IPR058627">
    <property type="entry name" value="MdtA-like_C"/>
</dbReference>
<evidence type="ECO:0000256" key="3">
    <source>
        <dbReference type="ARBA" id="ARBA00022448"/>
    </source>
</evidence>
<dbReference type="InterPro" id="IPR058625">
    <property type="entry name" value="MdtA-like_BSH"/>
</dbReference>
<feature type="domain" description="Multidrug resistance protein MdtA-like barrel-sandwich hybrid" evidence="5">
    <location>
        <begin position="62"/>
        <end position="191"/>
    </location>
</feature>
<keyword evidence="8" id="KW-1185">Reference proteome</keyword>
<evidence type="ECO:0000259" key="5">
    <source>
        <dbReference type="Pfam" id="PF25917"/>
    </source>
</evidence>
<protein>
    <submittedName>
        <fullName evidence="7">Efflux RND transporter periplasmic adaptor subunit</fullName>
    </submittedName>
</protein>
<dbReference type="Gene3D" id="2.40.420.20">
    <property type="match status" value="1"/>
</dbReference>
<accession>A0ABS5DUW3</accession>
<dbReference type="PANTHER" id="PTHR30469">
    <property type="entry name" value="MULTIDRUG RESISTANCE PROTEIN MDTA"/>
    <property type="match status" value="1"/>
</dbReference>
<dbReference type="Proteomes" id="UP000672097">
    <property type="component" value="Unassembled WGS sequence"/>
</dbReference>
<dbReference type="PANTHER" id="PTHR30469:SF15">
    <property type="entry name" value="HLYD FAMILY OF SECRETION PROTEINS"/>
    <property type="match status" value="1"/>
</dbReference>
<dbReference type="Gene3D" id="2.40.30.170">
    <property type="match status" value="1"/>
</dbReference>
<evidence type="ECO:0000259" key="6">
    <source>
        <dbReference type="Pfam" id="PF25967"/>
    </source>
</evidence>
<keyword evidence="4" id="KW-0175">Coiled coil</keyword>
<comment type="subcellular location">
    <subcellularLocation>
        <location evidence="1">Cell envelope</location>
    </subcellularLocation>
</comment>
<dbReference type="Gene3D" id="2.40.50.100">
    <property type="match status" value="1"/>
</dbReference>
<name>A0ABS5DUW3_9BURK</name>
<comment type="similarity">
    <text evidence="2">Belongs to the membrane fusion protein (MFP) (TC 8.A.1) family.</text>
</comment>
<feature type="domain" description="Multidrug resistance protein MdtA-like C-terminal permuted SH3" evidence="6">
    <location>
        <begin position="284"/>
        <end position="342"/>
    </location>
</feature>
<dbReference type="SUPFAM" id="SSF111369">
    <property type="entry name" value="HlyD-like secretion proteins"/>
    <property type="match status" value="1"/>
</dbReference>
<comment type="caution">
    <text evidence="7">The sequence shown here is derived from an EMBL/GenBank/DDBJ whole genome shotgun (WGS) entry which is preliminary data.</text>
</comment>
<evidence type="ECO:0000256" key="1">
    <source>
        <dbReference type="ARBA" id="ARBA00004196"/>
    </source>
</evidence>